<name>A0A2S9QP03_9MICO</name>
<protein>
    <submittedName>
        <fullName evidence="1">Dehydrogenase</fullName>
    </submittedName>
</protein>
<evidence type="ECO:0000313" key="2">
    <source>
        <dbReference type="Proteomes" id="UP000238650"/>
    </source>
</evidence>
<reference evidence="1 2" key="1">
    <citation type="journal article" date="2017" name="New Microbes New Infect">
        <title>Genome sequence of 'Leucobacter massiliensis' sp. nov. isolated from human pharynx after travel to the 2014 Hajj.</title>
        <authorList>
            <person name="Leangapichart T."/>
            <person name="Gautret P."/>
            <person name="Nguyen T.T."/>
            <person name="Armstrong N."/>
            <person name="Rolain J.M."/>
        </authorList>
    </citation>
    <scope>NUCLEOTIDE SEQUENCE [LARGE SCALE GENOMIC DNA]</scope>
    <source>
        <strain evidence="1 2">122RC15</strain>
    </source>
</reference>
<proteinExistence type="predicted"/>
<comment type="caution">
    <text evidence="1">The sequence shown here is derived from an EMBL/GenBank/DDBJ whole genome shotgun (WGS) entry which is preliminary data.</text>
</comment>
<dbReference type="PANTHER" id="PTHR10668:SF105">
    <property type="entry name" value="DEHYDROGENASE-RELATED"/>
    <property type="match status" value="1"/>
</dbReference>
<dbReference type="EMBL" id="MWZD01000017">
    <property type="protein sequence ID" value="PRI11312.1"/>
    <property type="molecule type" value="Genomic_DNA"/>
</dbReference>
<evidence type="ECO:0000313" key="1">
    <source>
        <dbReference type="EMBL" id="PRI11312.1"/>
    </source>
</evidence>
<dbReference type="InterPro" id="IPR036188">
    <property type="entry name" value="FAD/NAD-bd_sf"/>
</dbReference>
<dbReference type="SUPFAM" id="SSF51905">
    <property type="entry name" value="FAD/NAD(P)-binding domain"/>
    <property type="match status" value="1"/>
</dbReference>
<dbReference type="Gene3D" id="3.50.50.60">
    <property type="entry name" value="FAD/NAD(P)-binding domain"/>
    <property type="match status" value="2"/>
</dbReference>
<dbReference type="AlphaFoldDB" id="A0A2S9QP03"/>
<sequence length="493" mass="51740">MSTLGNAAVIGSGPNGLAAAVTLARAGVPVTVFEASETAGGGTRTTELVEAGVLHDVCSAIHPMALATGFFRAFELEQRMDFAIPEASYANPLDGAAGGGAGRAAVAYRDLARTAEELGRDGAAYARYYRPLLRRLEGVLDFSLGGSIARWPADPLAALITGLRTLEQGTPLWNARFREDAAPALISGVAAHSIGRMPNLATAGVGVVLGALGHARGWPVPIGGSRAISDALAADLIAHGGRIETGHPVNDVRELSAFHVKLFDTSARGLVRIAGSELPGRYRRALGRFRYGDAATKVDFVLDGPIPWADPRVAAAPTVHLGGSRAEGAAAELEVVRGRHPEHPYVILAQTDAFDPARNPPGSNAVWCYTHVPSGSTVDVSPRVIAQIERFAPGFRDRIRSFRVTTAAELAAYNRNYHGGDFSAGSVDLRQLFARPVLAADPWRTPARGIYLCSSSAAPGPGVHGLPGWYAARSALRHEYGLPAPELGRDAAA</sequence>
<dbReference type="OrthoDB" id="833207at2"/>
<dbReference type="Pfam" id="PF13450">
    <property type="entry name" value="NAD_binding_8"/>
    <property type="match status" value="1"/>
</dbReference>
<accession>A0A2S9QP03</accession>
<dbReference type="Proteomes" id="UP000238650">
    <property type="component" value="Unassembled WGS sequence"/>
</dbReference>
<dbReference type="RefSeq" id="WP_105805758.1">
    <property type="nucleotide sequence ID" value="NZ_MWZD01000017.1"/>
</dbReference>
<dbReference type="PANTHER" id="PTHR10668">
    <property type="entry name" value="PHYTOENE DEHYDROGENASE"/>
    <property type="match status" value="1"/>
</dbReference>
<keyword evidence="2" id="KW-1185">Reference proteome</keyword>
<gene>
    <name evidence="1" type="ORF">B4915_10775</name>
</gene>
<organism evidence="1 2">
    <name type="scientific">Leucobacter massiliensis</name>
    <dbReference type="NCBI Taxonomy" id="1686285"/>
    <lineage>
        <taxon>Bacteria</taxon>
        <taxon>Bacillati</taxon>
        <taxon>Actinomycetota</taxon>
        <taxon>Actinomycetes</taxon>
        <taxon>Micrococcales</taxon>
        <taxon>Microbacteriaceae</taxon>
        <taxon>Leucobacter</taxon>
    </lineage>
</organism>
<dbReference type="PRINTS" id="PR00419">
    <property type="entry name" value="ADXRDTASE"/>
</dbReference>